<evidence type="ECO:0000313" key="1">
    <source>
        <dbReference type="EMBL" id="RNA37166.1"/>
    </source>
</evidence>
<reference evidence="1 2" key="1">
    <citation type="journal article" date="2018" name="Sci. Rep.">
        <title>Genomic signatures of local adaptation to the degree of environmental predictability in rotifers.</title>
        <authorList>
            <person name="Franch-Gras L."/>
            <person name="Hahn C."/>
            <person name="Garcia-Roger E.M."/>
            <person name="Carmona M.J."/>
            <person name="Serra M."/>
            <person name="Gomez A."/>
        </authorList>
    </citation>
    <scope>NUCLEOTIDE SEQUENCE [LARGE SCALE GENOMIC DNA]</scope>
    <source>
        <strain evidence="1">HYR1</strain>
    </source>
</reference>
<proteinExistence type="predicted"/>
<accession>A0A3M7SN55</accession>
<sequence length="109" mass="12803">MSRLFGSNRAKSKIFFYSLSNFLKCFKINVRIEFLECRVKITLKIKLKVKFVDRSEKYLIAQNIFVIKSSIINIFNNNENFHQKLKQILSTETVLVLAQDLNLVLQITT</sequence>
<name>A0A3M7SN55_BRAPC</name>
<keyword evidence="2" id="KW-1185">Reference proteome</keyword>
<dbReference type="Proteomes" id="UP000276133">
    <property type="component" value="Unassembled WGS sequence"/>
</dbReference>
<evidence type="ECO:0000313" key="2">
    <source>
        <dbReference type="Proteomes" id="UP000276133"/>
    </source>
</evidence>
<protein>
    <submittedName>
        <fullName evidence="1">Uncharacterized protein</fullName>
    </submittedName>
</protein>
<organism evidence="1 2">
    <name type="scientific">Brachionus plicatilis</name>
    <name type="common">Marine rotifer</name>
    <name type="synonym">Brachionus muelleri</name>
    <dbReference type="NCBI Taxonomy" id="10195"/>
    <lineage>
        <taxon>Eukaryota</taxon>
        <taxon>Metazoa</taxon>
        <taxon>Spiralia</taxon>
        <taxon>Gnathifera</taxon>
        <taxon>Rotifera</taxon>
        <taxon>Eurotatoria</taxon>
        <taxon>Monogononta</taxon>
        <taxon>Pseudotrocha</taxon>
        <taxon>Ploima</taxon>
        <taxon>Brachionidae</taxon>
        <taxon>Brachionus</taxon>
    </lineage>
</organism>
<dbReference type="EMBL" id="REGN01001078">
    <property type="protein sequence ID" value="RNA37166.1"/>
    <property type="molecule type" value="Genomic_DNA"/>
</dbReference>
<gene>
    <name evidence="1" type="ORF">BpHYR1_015064</name>
</gene>
<dbReference type="AlphaFoldDB" id="A0A3M7SN55"/>
<comment type="caution">
    <text evidence="1">The sequence shown here is derived from an EMBL/GenBank/DDBJ whole genome shotgun (WGS) entry which is preliminary data.</text>
</comment>